<dbReference type="SMART" id="SM00034">
    <property type="entry name" value="CLECT"/>
    <property type="match status" value="1"/>
</dbReference>
<feature type="chain" id="PRO_5041249279" description="C-type lectin domain-containing protein" evidence="2">
    <location>
        <begin position="30"/>
        <end position="308"/>
    </location>
</feature>
<feature type="compositionally biased region" description="Basic residues" evidence="1">
    <location>
        <begin position="112"/>
        <end position="142"/>
    </location>
</feature>
<dbReference type="InterPro" id="IPR001304">
    <property type="entry name" value="C-type_lectin-like"/>
</dbReference>
<dbReference type="EMBL" id="CATQJL010000305">
    <property type="protein sequence ID" value="CAJ0601566.1"/>
    <property type="molecule type" value="Genomic_DNA"/>
</dbReference>
<dbReference type="CDD" id="cd00037">
    <property type="entry name" value="CLECT"/>
    <property type="match status" value="1"/>
</dbReference>
<dbReference type="Proteomes" id="UP001176961">
    <property type="component" value="Unassembled WGS sequence"/>
</dbReference>
<accession>A0AA36M7V9</accession>
<dbReference type="Pfam" id="PF00059">
    <property type="entry name" value="Lectin_C"/>
    <property type="match status" value="1"/>
</dbReference>
<dbReference type="InterPro" id="IPR050111">
    <property type="entry name" value="C-type_lectin/snaclec_domain"/>
</dbReference>
<protein>
    <recommendedName>
        <fullName evidence="3">C-type lectin domain-containing protein</fullName>
    </recommendedName>
</protein>
<comment type="caution">
    <text evidence="4">The sequence shown here is derived from an EMBL/GenBank/DDBJ whole genome shotgun (WGS) entry which is preliminary data.</text>
</comment>
<keyword evidence="5" id="KW-1185">Reference proteome</keyword>
<evidence type="ECO:0000256" key="2">
    <source>
        <dbReference type="SAM" id="SignalP"/>
    </source>
</evidence>
<feature type="region of interest" description="Disordered" evidence="1">
    <location>
        <begin position="112"/>
        <end position="149"/>
    </location>
</feature>
<evidence type="ECO:0000256" key="1">
    <source>
        <dbReference type="SAM" id="MobiDB-lite"/>
    </source>
</evidence>
<feature type="signal peptide" evidence="2">
    <location>
        <begin position="1"/>
        <end position="29"/>
    </location>
</feature>
<evidence type="ECO:0000259" key="3">
    <source>
        <dbReference type="PROSITE" id="PS50041"/>
    </source>
</evidence>
<dbReference type="Gene3D" id="3.10.100.10">
    <property type="entry name" value="Mannose-Binding Protein A, subunit A"/>
    <property type="match status" value="1"/>
</dbReference>
<keyword evidence="2" id="KW-0732">Signal</keyword>
<gene>
    <name evidence="4" type="ORF">CYNAS_LOCUS13549</name>
</gene>
<evidence type="ECO:0000313" key="5">
    <source>
        <dbReference type="Proteomes" id="UP001176961"/>
    </source>
</evidence>
<dbReference type="InterPro" id="IPR016187">
    <property type="entry name" value="CTDL_fold"/>
</dbReference>
<evidence type="ECO:0000313" key="4">
    <source>
        <dbReference type="EMBL" id="CAJ0601566.1"/>
    </source>
</evidence>
<feature type="domain" description="C-type lectin" evidence="3">
    <location>
        <begin position="179"/>
        <end position="303"/>
    </location>
</feature>
<sequence length="308" mass="35727">MAGIPRPASSAICKAGMLYILAILSFVNAGQLKTVEIPAPVIKVLAPPRIRYEIAEPQIINVEPEIRYVTPPTIQLRPNIIRIQEKPVKYRVRPVDVDAEVDYGRGVGTSRRRFSQRRTTVRRRVNKSRGKHSRVRQHKVKSKSHERSRISGDITISHSSKVDVEVGTGSLTFDVWLVFERRHYMVKRNAKSFNDAERSCRKHHAHLVSIHSEAENNFIHKITADGSRIRSFFDFVYIGLHQNSRNKWEWTDGSAFNYNKWAVHQPDKPKTEKCAQFHQGPARLVYVQDYHWNSISCERPMRYYVCKK</sequence>
<dbReference type="AlphaFoldDB" id="A0AA36M7V9"/>
<dbReference type="PROSITE" id="PS50041">
    <property type="entry name" value="C_TYPE_LECTIN_2"/>
    <property type="match status" value="1"/>
</dbReference>
<dbReference type="PANTHER" id="PTHR22803">
    <property type="entry name" value="MANNOSE, PHOSPHOLIPASE, LECTIN RECEPTOR RELATED"/>
    <property type="match status" value="1"/>
</dbReference>
<dbReference type="SUPFAM" id="SSF56436">
    <property type="entry name" value="C-type lectin-like"/>
    <property type="match status" value="1"/>
</dbReference>
<proteinExistence type="predicted"/>
<organism evidence="4 5">
    <name type="scientific">Cylicocyclus nassatus</name>
    <name type="common">Nematode worm</name>
    <dbReference type="NCBI Taxonomy" id="53992"/>
    <lineage>
        <taxon>Eukaryota</taxon>
        <taxon>Metazoa</taxon>
        <taxon>Ecdysozoa</taxon>
        <taxon>Nematoda</taxon>
        <taxon>Chromadorea</taxon>
        <taxon>Rhabditida</taxon>
        <taxon>Rhabditina</taxon>
        <taxon>Rhabditomorpha</taxon>
        <taxon>Strongyloidea</taxon>
        <taxon>Strongylidae</taxon>
        <taxon>Cylicocyclus</taxon>
    </lineage>
</organism>
<dbReference type="InterPro" id="IPR016186">
    <property type="entry name" value="C-type_lectin-like/link_sf"/>
</dbReference>
<reference evidence="4" key="1">
    <citation type="submission" date="2023-07" db="EMBL/GenBank/DDBJ databases">
        <authorList>
            <consortium name="CYATHOMIX"/>
        </authorList>
    </citation>
    <scope>NUCLEOTIDE SEQUENCE</scope>
    <source>
        <strain evidence="4">N/A</strain>
    </source>
</reference>
<name>A0AA36M7V9_CYLNA</name>